<dbReference type="Gene3D" id="3.40.190.10">
    <property type="entry name" value="Periplasmic binding protein-like II"/>
    <property type="match status" value="2"/>
</dbReference>
<feature type="chain" id="PRO_5038928269" description="Phosphate-binding protein" evidence="6">
    <location>
        <begin position="24"/>
        <end position="360"/>
    </location>
</feature>
<evidence type="ECO:0000256" key="2">
    <source>
        <dbReference type="ARBA" id="ARBA00022448"/>
    </source>
</evidence>
<evidence type="ECO:0000313" key="8">
    <source>
        <dbReference type="EMBL" id="RLV54898.1"/>
    </source>
</evidence>
<feature type="signal peptide" evidence="6">
    <location>
        <begin position="1"/>
        <end position="23"/>
    </location>
</feature>
<reference evidence="8 9" key="1">
    <citation type="submission" date="2018-10" db="EMBL/GenBank/DDBJ databases">
        <title>Aeromicrobium sp. 9W16Y-2 whole genome shotgun sequence.</title>
        <authorList>
            <person name="Li F."/>
        </authorList>
    </citation>
    <scope>NUCLEOTIDE SEQUENCE [LARGE SCALE GENOMIC DNA]</scope>
    <source>
        <strain evidence="8 9">9W16Y-2</strain>
    </source>
</reference>
<dbReference type="InterPro" id="IPR050962">
    <property type="entry name" value="Phosphate-bind_PstS"/>
</dbReference>
<sequence length="360" mass="37096">MSMRKAAALGAGAALVFGLSACGAGNESGDGEESNSDLSGTLNGAGASSQQAAVSAWQQGFQTANSDVTVNYDPIGSGGGREQFLAGGTSFAGSDAYLDEDELADAQERCNDSDVVSVPTYVSPIAVIYNLPGVDDLQLSPQTIGAIFEGTITTWNDPAIAEDNPDAELPDSPITPVHRSDDSGTTENFTEYLDAASEGSWTAGPVETWPIQGGEAANGTSGVVAAVESGEGTIGYADASQAGDLGQVAVKVGEEYVGPTQEAAARVLDTAERVEGRAETDIALHIDRNTTESGVYPIVLASYMIACQSYEDSAEAELVKEWLMYVTSEDGQQAASESAGSAPLTDSFRETVQSAIDTIS</sequence>
<dbReference type="CDD" id="cd13565">
    <property type="entry name" value="PBP2_PstS"/>
    <property type="match status" value="1"/>
</dbReference>
<dbReference type="SUPFAM" id="SSF53850">
    <property type="entry name" value="Periplasmic binding protein-like II"/>
    <property type="match status" value="1"/>
</dbReference>
<dbReference type="Proteomes" id="UP000282515">
    <property type="component" value="Unassembled WGS sequence"/>
</dbReference>
<dbReference type="PIRSF" id="PIRSF002756">
    <property type="entry name" value="PstS"/>
    <property type="match status" value="1"/>
</dbReference>
<dbReference type="GO" id="GO:0035435">
    <property type="term" value="P:phosphate ion transmembrane transport"/>
    <property type="evidence" value="ECO:0007669"/>
    <property type="project" value="InterPro"/>
</dbReference>
<dbReference type="EMBL" id="RDBF01000012">
    <property type="protein sequence ID" value="RLV54898.1"/>
    <property type="molecule type" value="Genomic_DNA"/>
</dbReference>
<dbReference type="InterPro" id="IPR005673">
    <property type="entry name" value="ABC_phos-bd_PstS"/>
</dbReference>
<dbReference type="OrthoDB" id="9801510at2"/>
<keyword evidence="3 4" id="KW-0592">Phosphate transport</keyword>
<evidence type="ECO:0000313" key="9">
    <source>
        <dbReference type="Proteomes" id="UP000282515"/>
    </source>
</evidence>
<dbReference type="PROSITE" id="PS51257">
    <property type="entry name" value="PROKAR_LIPOPROTEIN"/>
    <property type="match status" value="1"/>
</dbReference>
<dbReference type="AlphaFoldDB" id="A0A3L8PJY1"/>
<organism evidence="8 9">
    <name type="scientific">Aeromicrobium phragmitis</name>
    <dbReference type="NCBI Taxonomy" id="2478914"/>
    <lineage>
        <taxon>Bacteria</taxon>
        <taxon>Bacillati</taxon>
        <taxon>Actinomycetota</taxon>
        <taxon>Actinomycetes</taxon>
        <taxon>Propionibacteriales</taxon>
        <taxon>Nocardioidaceae</taxon>
        <taxon>Aeromicrobium</taxon>
    </lineage>
</organism>
<dbReference type="GO" id="GO:0043190">
    <property type="term" value="C:ATP-binding cassette (ABC) transporter complex"/>
    <property type="evidence" value="ECO:0007669"/>
    <property type="project" value="InterPro"/>
</dbReference>
<evidence type="ECO:0000256" key="3">
    <source>
        <dbReference type="ARBA" id="ARBA00022592"/>
    </source>
</evidence>
<protein>
    <recommendedName>
        <fullName evidence="4">Phosphate-binding protein</fullName>
    </recommendedName>
</protein>
<keyword evidence="9" id="KW-1185">Reference proteome</keyword>
<keyword evidence="2 4" id="KW-0813">Transport</keyword>
<evidence type="ECO:0000256" key="5">
    <source>
        <dbReference type="SAM" id="MobiDB-lite"/>
    </source>
</evidence>
<comment type="similarity">
    <text evidence="1 4">Belongs to the PstS family.</text>
</comment>
<keyword evidence="6" id="KW-0732">Signal</keyword>
<feature type="domain" description="PBP" evidence="7">
    <location>
        <begin position="35"/>
        <end position="329"/>
    </location>
</feature>
<evidence type="ECO:0000259" key="7">
    <source>
        <dbReference type="Pfam" id="PF12849"/>
    </source>
</evidence>
<accession>A0A3L8PJY1</accession>
<evidence type="ECO:0000256" key="6">
    <source>
        <dbReference type="SAM" id="SignalP"/>
    </source>
</evidence>
<dbReference type="PANTHER" id="PTHR42996">
    <property type="entry name" value="PHOSPHATE-BINDING PROTEIN PSTS"/>
    <property type="match status" value="1"/>
</dbReference>
<dbReference type="GO" id="GO:0042301">
    <property type="term" value="F:phosphate ion binding"/>
    <property type="evidence" value="ECO:0007669"/>
    <property type="project" value="InterPro"/>
</dbReference>
<dbReference type="NCBIfam" id="TIGR00975">
    <property type="entry name" value="3a0107s03"/>
    <property type="match status" value="1"/>
</dbReference>
<gene>
    <name evidence="8" type="primary">pstS</name>
    <name evidence="8" type="ORF">D9V41_13850</name>
</gene>
<dbReference type="PANTHER" id="PTHR42996:SF1">
    <property type="entry name" value="PHOSPHATE-BINDING PROTEIN PSTS"/>
    <property type="match status" value="1"/>
</dbReference>
<evidence type="ECO:0000256" key="1">
    <source>
        <dbReference type="ARBA" id="ARBA00008725"/>
    </source>
</evidence>
<comment type="caution">
    <text evidence="8">The sequence shown here is derived from an EMBL/GenBank/DDBJ whole genome shotgun (WGS) entry which is preliminary data.</text>
</comment>
<feature type="region of interest" description="Disordered" evidence="5">
    <location>
        <begin position="165"/>
        <end position="184"/>
    </location>
</feature>
<dbReference type="InterPro" id="IPR024370">
    <property type="entry name" value="PBP_domain"/>
</dbReference>
<name>A0A3L8PJY1_9ACTN</name>
<proteinExistence type="inferred from homology"/>
<dbReference type="Pfam" id="PF12849">
    <property type="entry name" value="PBP_like_2"/>
    <property type="match status" value="1"/>
</dbReference>
<evidence type="ECO:0000256" key="4">
    <source>
        <dbReference type="PIRNR" id="PIRNR002756"/>
    </source>
</evidence>
<dbReference type="RefSeq" id="WP_121795174.1">
    <property type="nucleotide sequence ID" value="NZ_RDBF01000012.1"/>
</dbReference>